<keyword evidence="2" id="KW-1133">Transmembrane helix</keyword>
<protein>
    <submittedName>
        <fullName evidence="4">Retinol dehydrogenase 11-like</fullName>
    </submittedName>
</protein>
<feature type="transmembrane region" description="Helical" evidence="2">
    <location>
        <begin position="17"/>
        <end position="34"/>
    </location>
</feature>
<dbReference type="PANTHER" id="PTHR43157">
    <property type="entry name" value="PHOSPHATIDYLINOSITOL-GLYCAN BIOSYNTHESIS CLASS F PROTEIN-RELATED"/>
    <property type="match status" value="1"/>
</dbReference>
<keyword evidence="3" id="KW-1185">Reference proteome</keyword>
<dbReference type="STRING" id="121845.A0A3Q0IWW2"/>
<dbReference type="KEGG" id="dci:103511047"/>
<dbReference type="GO" id="GO:0016491">
    <property type="term" value="F:oxidoreductase activity"/>
    <property type="evidence" value="ECO:0007669"/>
    <property type="project" value="UniProtKB-KW"/>
</dbReference>
<accession>A0A3Q0IWW2</accession>
<evidence type="ECO:0000313" key="3">
    <source>
        <dbReference type="Proteomes" id="UP000079169"/>
    </source>
</evidence>
<evidence type="ECO:0000256" key="2">
    <source>
        <dbReference type="SAM" id="Phobius"/>
    </source>
</evidence>
<dbReference type="PANTHER" id="PTHR43157:SF31">
    <property type="entry name" value="PHOSPHATIDYLINOSITOL-GLYCAN BIOSYNTHESIS CLASS F PROTEIN"/>
    <property type="match status" value="1"/>
</dbReference>
<name>A0A3Q0IWW2_DIACI</name>
<dbReference type="GeneID" id="103511047"/>
<dbReference type="RefSeq" id="XP_026680724.1">
    <property type="nucleotide sequence ID" value="XM_026824923.1"/>
</dbReference>
<dbReference type="InterPro" id="IPR036291">
    <property type="entry name" value="NAD(P)-bd_dom_sf"/>
</dbReference>
<keyword evidence="2" id="KW-0812">Transmembrane</keyword>
<keyword evidence="1" id="KW-0560">Oxidoreductase</keyword>
<evidence type="ECO:0000313" key="4">
    <source>
        <dbReference type="RefSeq" id="XP_026680724.1"/>
    </source>
</evidence>
<organism evidence="3 4">
    <name type="scientific">Diaphorina citri</name>
    <name type="common">Asian citrus psyllid</name>
    <dbReference type="NCBI Taxonomy" id="121845"/>
    <lineage>
        <taxon>Eukaryota</taxon>
        <taxon>Metazoa</taxon>
        <taxon>Ecdysozoa</taxon>
        <taxon>Arthropoda</taxon>
        <taxon>Hexapoda</taxon>
        <taxon>Insecta</taxon>
        <taxon>Pterygota</taxon>
        <taxon>Neoptera</taxon>
        <taxon>Paraneoptera</taxon>
        <taxon>Hemiptera</taxon>
        <taxon>Sternorrhyncha</taxon>
        <taxon>Psylloidea</taxon>
        <taxon>Psyllidae</taxon>
        <taxon>Diaphorininae</taxon>
        <taxon>Diaphorina</taxon>
    </lineage>
</organism>
<dbReference type="Proteomes" id="UP000079169">
    <property type="component" value="Unplaced"/>
</dbReference>
<dbReference type="PaxDb" id="121845-A0A3Q0IWW2"/>
<proteinExistence type="predicted"/>
<reference evidence="4" key="1">
    <citation type="submission" date="2025-08" db="UniProtKB">
        <authorList>
            <consortium name="RefSeq"/>
        </authorList>
    </citation>
    <scope>IDENTIFICATION</scope>
</reference>
<dbReference type="Gene3D" id="3.40.50.720">
    <property type="entry name" value="NAD(P)-binding Rossmann-like Domain"/>
    <property type="match status" value="1"/>
</dbReference>
<dbReference type="AlphaFoldDB" id="A0A3Q0IWW2"/>
<evidence type="ECO:0000256" key="1">
    <source>
        <dbReference type="ARBA" id="ARBA00023002"/>
    </source>
</evidence>
<keyword evidence="2" id="KW-0472">Membrane</keyword>
<sequence>MGIVTKFFCTILCVAAQYWYISIPVGLLVLLKMYNQMSMGIYKKGTMMNGKTVIITGANSGLGEVTALDMASRGARVIMACRDLGKANGVRGEI</sequence>
<dbReference type="SUPFAM" id="SSF51735">
    <property type="entry name" value="NAD(P)-binding Rossmann-fold domains"/>
    <property type="match status" value="1"/>
</dbReference>
<gene>
    <name evidence="4" type="primary">LOC103511047</name>
</gene>